<reference evidence="3 4" key="1">
    <citation type="journal article" date="2010" name="Nat. Biotechnol.">
        <title>Genome sequence of the model mushroom Schizophyllum commune.</title>
        <authorList>
            <person name="Ohm R.A."/>
            <person name="de Jong J.F."/>
            <person name="Lugones L.G."/>
            <person name="Aerts A."/>
            <person name="Kothe E."/>
            <person name="Stajich J.E."/>
            <person name="de Vries R.P."/>
            <person name="Record E."/>
            <person name="Levasseur A."/>
            <person name="Baker S.E."/>
            <person name="Bartholomew K.A."/>
            <person name="Coutinho P.M."/>
            <person name="Erdmann S."/>
            <person name="Fowler T.J."/>
            <person name="Gathman A.C."/>
            <person name="Lombard V."/>
            <person name="Henrissat B."/>
            <person name="Knabe N."/>
            <person name="Kuees U."/>
            <person name="Lilly W.W."/>
            <person name="Lindquist E."/>
            <person name="Lucas S."/>
            <person name="Magnuson J.K."/>
            <person name="Piumi F."/>
            <person name="Raudaskoski M."/>
            <person name="Salamov A."/>
            <person name="Schmutz J."/>
            <person name="Schwarze F.W.M.R."/>
            <person name="vanKuyk P.A."/>
            <person name="Horton J.S."/>
            <person name="Grigoriev I.V."/>
            <person name="Woesten H.A.B."/>
        </authorList>
    </citation>
    <scope>NUCLEOTIDE SEQUENCE [LARGE SCALE GENOMIC DNA]</scope>
    <source>
        <strain evidence="4">H4-8 / FGSC 9210</strain>
    </source>
</reference>
<proteinExistence type="predicted"/>
<dbReference type="PANTHER" id="PTHR38248">
    <property type="entry name" value="FUNK1 6"/>
    <property type="match status" value="1"/>
</dbReference>
<accession>D8PNA2</accession>
<dbReference type="eggNOG" id="ENOG502SJR2">
    <property type="taxonomic scope" value="Eukaryota"/>
</dbReference>
<evidence type="ECO:0000259" key="2">
    <source>
        <dbReference type="Pfam" id="PF17667"/>
    </source>
</evidence>
<evidence type="ECO:0000256" key="1">
    <source>
        <dbReference type="SAM" id="MobiDB-lite"/>
    </source>
</evidence>
<feature type="domain" description="Fungal-type protein kinase" evidence="2">
    <location>
        <begin position="142"/>
        <end position="532"/>
    </location>
</feature>
<evidence type="ECO:0000313" key="4">
    <source>
        <dbReference type="Proteomes" id="UP000007431"/>
    </source>
</evidence>
<organism evidence="4">
    <name type="scientific">Schizophyllum commune (strain H4-8 / FGSC 9210)</name>
    <name type="common">Split gill fungus</name>
    <dbReference type="NCBI Taxonomy" id="578458"/>
    <lineage>
        <taxon>Eukaryota</taxon>
        <taxon>Fungi</taxon>
        <taxon>Dikarya</taxon>
        <taxon>Basidiomycota</taxon>
        <taxon>Agaricomycotina</taxon>
        <taxon>Agaricomycetes</taxon>
        <taxon>Agaricomycetidae</taxon>
        <taxon>Agaricales</taxon>
        <taxon>Schizophyllaceae</taxon>
        <taxon>Schizophyllum</taxon>
    </lineage>
</organism>
<dbReference type="Proteomes" id="UP000007431">
    <property type="component" value="Unassembled WGS sequence"/>
</dbReference>
<dbReference type="InParanoid" id="D8PNA2"/>
<name>D8PNA2_SCHCM</name>
<dbReference type="VEuPathDB" id="FungiDB:SCHCODRAFT_02567172"/>
<evidence type="ECO:0000313" key="3">
    <source>
        <dbReference type="EMBL" id="EFJ02233.1"/>
    </source>
</evidence>
<dbReference type="InterPro" id="IPR040976">
    <property type="entry name" value="Pkinase_fungal"/>
</dbReference>
<protein>
    <recommendedName>
        <fullName evidence="2">Fungal-type protein kinase domain-containing protein</fullName>
    </recommendedName>
</protein>
<dbReference type="InterPro" id="IPR011009">
    <property type="entry name" value="Kinase-like_dom_sf"/>
</dbReference>
<dbReference type="OMA" id="QWWKSEG"/>
<dbReference type="HOGENOM" id="CLU_011606_0_0_1"/>
<dbReference type="AlphaFoldDB" id="D8PNA2"/>
<feature type="compositionally biased region" description="Basic and acidic residues" evidence="1">
    <location>
        <begin position="807"/>
        <end position="827"/>
    </location>
</feature>
<keyword evidence="4" id="KW-1185">Reference proteome</keyword>
<dbReference type="PANTHER" id="PTHR38248:SF2">
    <property type="entry name" value="FUNK1 11"/>
    <property type="match status" value="1"/>
</dbReference>
<sequence length="856" mass="96715">MEEIPDSRLVTRRDFLDSLLPVDAHVLDAVYHRVTDQLLDKKREGWSLWPPQENQEEFKRGELYIPFVRIANCIATTAREVAKSTPEYEGVACEVAWMDYYAHPPTCLDEETALVGPWPECALAMPVMEPILDDPSLPADKREKLWWLQLIAPVASRTNPSQTDESLVRQLLKYLRSIMAEQKDRRFVFGLALSRSHVAVWLQDRSGAVGMDAPIGIHEDPKAFVHVITALATLPAYRLGFDTTMKLVREPLPPIHTYRLSSRGPDSFSVELYEKNSCELQWVISMKNDTYMTVKALRDLQVDAIVGASSMVWAAIRYEDRCLEADWRPVFVIKQWWQSDEQADEGAIYQYLGGLNSTSTPPNPASRYVGTMECYETAEVGGEVDSTGGLIQHGLPSAPPPPDESPASKRMRRLNEAAASGWMTFKTDHDKLARYYAGEQAKALASRTRKRLVMNVFGCSIKYFASLRELLTLLLQGVRGHQYAYNNGVLQRDVSPANLLITLLRTSNGSTIRVKDPECCLIDFGHASRIPKISARISPPPETTAEPLLPSMAREIQNITETLAQRAYHFIRFRAPEARSPRSLGVTYISAALDYYEKWNGSLSSNVAIEPAMFGWDAVPLLRPIPLNCTEDQALRAPRVGSPPFASAQILNTAHVSVNMHFSGFRYNGVVHDAIQDMESFFWTLLYLCVTRSGPGGDRREELDGDIPDDSSDVEKITELRRIVFCFFGDETETIAMNKAQLFSEPELFEEGILGHVHPYFEPLKPLLRQWWDLLLLAYEFEGYEWHGIHKFVIALLERALRELPAKDSPEDVERTRKAREKRDGFVREVMLAGTHKTPRPPPSPSPLPTKKAKLV</sequence>
<dbReference type="EMBL" id="GL377302">
    <property type="protein sequence ID" value="EFJ02233.1"/>
    <property type="molecule type" value="Genomic_DNA"/>
</dbReference>
<feature type="region of interest" description="Disordered" evidence="1">
    <location>
        <begin position="807"/>
        <end position="856"/>
    </location>
</feature>
<dbReference type="Pfam" id="PF17667">
    <property type="entry name" value="Pkinase_fungal"/>
    <property type="match status" value="1"/>
</dbReference>
<dbReference type="Gene3D" id="1.10.510.10">
    <property type="entry name" value="Transferase(Phosphotransferase) domain 1"/>
    <property type="match status" value="1"/>
</dbReference>
<gene>
    <name evidence="3" type="ORF">SCHCODRAFT_103682</name>
</gene>
<feature type="non-terminal residue" evidence="3">
    <location>
        <position position="856"/>
    </location>
</feature>
<feature type="region of interest" description="Disordered" evidence="1">
    <location>
        <begin position="390"/>
        <end position="409"/>
    </location>
</feature>
<dbReference type="SUPFAM" id="SSF56112">
    <property type="entry name" value="Protein kinase-like (PK-like)"/>
    <property type="match status" value="1"/>
</dbReference>